<feature type="region of interest" description="Disordered" evidence="8">
    <location>
        <begin position="203"/>
        <end position="224"/>
    </location>
</feature>
<dbReference type="Gene3D" id="3.30.450.20">
    <property type="entry name" value="PAS domain"/>
    <property type="match status" value="1"/>
</dbReference>
<dbReference type="Pfam" id="PF01739">
    <property type="entry name" value="CheR"/>
    <property type="match status" value="1"/>
</dbReference>
<dbReference type="InterPro" id="IPR003661">
    <property type="entry name" value="HisK_dim/P_dom"/>
</dbReference>
<dbReference type="InterPro" id="IPR050903">
    <property type="entry name" value="Bact_Chemotaxis_MeTrfase"/>
</dbReference>
<protein>
    <recommendedName>
        <fullName evidence="2">histidine kinase</fullName>
        <ecNumber evidence="2">2.7.13.3</ecNumber>
    </recommendedName>
</protein>
<dbReference type="Pfam" id="PF13596">
    <property type="entry name" value="PAS_10"/>
    <property type="match status" value="1"/>
</dbReference>
<dbReference type="SUPFAM" id="SSF55874">
    <property type="entry name" value="ATPase domain of HSP90 chaperone/DNA topoisomerase II/histidine kinase"/>
    <property type="match status" value="1"/>
</dbReference>
<feature type="active site" evidence="5">
    <location>
        <position position="18"/>
    </location>
</feature>
<dbReference type="SUPFAM" id="SSF46894">
    <property type="entry name" value="C-terminal effector domain of the bipartite response regulators"/>
    <property type="match status" value="1"/>
</dbReference>
<dbReference type="InterPro" id="IPR005467">
    <property type="entry name" value="His_kinase_dom"/>
</dbReference>
<evidence type="ECO:0000259" key="9">
    <source>
        <dbReference type="PROSITE" id="PS50043"/>
    </source>
</evidence>
<feature type="active site" evidence="5">
    <location>
        <position position="137"/>
    </location>
</feature>
<dbReference type="PROSITE" id="PS50113">
    <property type="entry name" value="PAC"/>
    <property type="match status" value="1"/>
</dbReference>
<feature type="domain" description="PAC" evidence="12">
    <location>
        <begin position="795"/>
        <end position="846"/>
    </location>
</feature>
<dbReference type="PROSITE" id="PS00622">
    <property type="entry name" value="HTH_LUXR_1"/>
    <property type="match status" value="1"/>
</dbReference>
<keyword evidence="5" id="KW-0378">Hydrolase</keyword>
<dbReference type="SUPFAM" id="SSF55785">
    <property type="entry name" value="PYP-like sensor domain (PAS domain)"/>
    <property type="match status" value="1"/>
</dbReference>
<dbReference type="CDD" id="cd00130">
    <property type="entry name" value="PAS"/>
    <property type="match status" value="1"/>
</dbReference>
<organism evidence="15 16">
    <name type="scientific">Marivita lacus</name>
    <dbReference type="NCBI Taxonomy" id="1323742"/>
    <lineage>
        <taxon>Bacteria</taxon>
        <taxon>Pseudomonadati</taxon>
        <taxon>Pseudomonadota</taxon>
        <taxon>Alphaproteobacteria</taxon>
        <taxon>Rhodobacterales</taxon>
        <taxon>Roseobacteraceae</taxon>
        <taxon>Marivita</taxon>
    </lineage>
</organism>
<feature type="coiled-coil region" evidence="7">
    <location>
        <begin position="650"/>
        <end position="733"/>
    </location>
</feature>
<dbReference type="SUPFAM" id="SSF47757">
    <property type="entry name" value="Chemotaxis receptor methyltransferase CheR, N-terminal domain"/>
    <property type="match status" value="1"/>
</dbReference>
<dbReference type="SUPFAM" id="SSF52738">
    <property type="entry name" value="Methylesterase CheB, C-terminal domain"/>
    <property type="match status" value="1"/>
</dbReference>
<dbReference type="InterPro" id="IPR000673">
    <property type="entry name" value="Sig_transdc_resp-reg_Me-estase"/>
</dbReference>
<dbReference type="PRINTS" id="PR00038">
    <property type="entry name" value="HTHLUXR"/>
</dbReference>
<dbReference type="Gene3D" id="3.40.50.2300">
    <property type="match status" value="2"/>
</dbReference>
<dbReference type="PROSITE" id="PS50109">
    <property type="entry name" value="HIS_KIN"/>
    <property type="match status" value="1"/>
</dbReference>
<comment type="caution">
    <text evidence="15">The sequence shown here is derived from an EMBL/GenBank/DDBJ whole genome shotgun (WGS) entry which is preliminary data.</text>
</comment>
<dbReference type="Proteomes" id="UP000645462">
    <property type="component" value="Unassembled WGS sequence"/>
</dbReference>
<gene>
    <name evidence="15" type="ORF">GCM10011363_30280</name>
</gene>
<dbReference type="Pfam" id="PF00196">
    <property type="entry name" value="GerE"/>
    <property type="match status" value="1"/>
</dbReference>
<dbReference type="PRINTS" id="PR00996">
    <property type="entry name" value="CHERMTFRASE"/>
</dbReference>
<comment type="catalytic activity">
    <reaction evidence="1">
        <text>ATP + protein L-histidine = ADP + protein N-phospho-L-histidine.</text>
        <dbReference type="EC" id="2.7.13.3"/>
    </reaction>
</comment>
<feature type="modified residue" description="4-aspartylphosphate" evidence="6">
    <location>
        <position position="1152"/>
    </location>
</feature>
<evidence type="ECO:0000256" key="4">
    <source>
        <dbReference type="ARBA" id="ARBA00023125"/>
    </source>
</evidence>
<dbReference type="InterPro" id="IPR000780">
    <property type="entry name" value="CheR_MeTrfase"/>
</dbReference>
<accession>A0ABQ1KZ41</accession>
<dbReference type="InterPro" id="IPR001789">
    <property type="entry name" value="Sig_transdc_resp-reg_receiver"/>
</dbReference>
<feature type="domain" description="CheR-type methyltransferase" evidence="14">
    <location>
        <begin position="214"/>
        <end position="464"/>
    </location>
</feature>
<dbReference type="InterPro" id="IPR022642">
    <property type="entry name" value="CheR_C"/>
</dbReference>
<dbReference type="InterPro" id="IPR036388">
    <property type="entry name" value="WH-like_DNA-bd_sf"/>
</dbReference>
<evidence type="ECO:0000259" key="14">
    <source>
        <dbReference type="PROSITE" id="PS50123"/>
    </source>
</evidence>
<evidence type="ECO:0000313" key="16">
    <source>
        <dbReference type="Proteomes" id="UP000645462"/>
    </source>
</evidence>
<dbReference type="SMART" id="SM00388">
    <property type="entry name" value="HisKA"/>
    <property type="match status" value="1"/>
</dbReference>
<evidence type="ECO:0000313" key="15">
    <source>
        <dbReference type="EMBL" id="GGC11631.1"/>
    </source>
</evidence>
<evidence type="ECO:0000256" key="8">
    <source>
        <dbReference type="SAM" id="MobiDB-lite"/>
    </source>
</evidence>
<dbReference type="PROSITE" id="PS50122">
    <property type="entry name" value="CHEB"/>
    <property type="match status" value="1"/>
</dbReference>
<keyword evidence="4" id="KW-0238">DNA-binding</keyword>
<dbReference type="Gene3D" id="3.40.50.180">
    <property type="entry name" value="Methylesterase CheB, C-terminal domain"/>
    <property type="match status" value="1"/>
</dbReference>
<dbReference type="SUPFAM" id="SSF52172">
    <property type="entry name" value="CheY-like"/>
    <property type="match status" value="2"/>
</dbReference>
<dbReference type="SUPFAM" id="SSF47384">
    <property type="entry name" value="Homodimeric domain of signal transducing histidine kinase"/>
    <property type="match status" value="1"/>
</dbReference>
<evidence type="ECO:0000256" key="2">
    <source>
        <dbReference type="ARBA" id="ARBA00012438"/>
    </source>
</evidence>
<dbReference type="InterPro" id="IPR035909">
    <property type="entry name" value="CheB_C"/>
</dbReference>
<feature type="domain" description="Histidine kinase" evidence="10">
    <location>
        <begin position="864"/>
        <end position="1077"/>
    </location>
</feature>
<keyword evidence="3 5" id="KW-0145">Chemotaxis</keyword>
<dbReference type="InterPro" id="IPR000014">
    <property type="entry name" value="PAS"/>
</dbReference>
<feature type="domain" description="HTH luxR-type" evidence="9">
    <location>
        <begin position="1371"/>
        <end position="1436"/>
    </location>
</feature>
<dbReference type="PROSITE" id="PS50043">
    <property type="entry name" value="HTH_LUXR_2"/>
    <property type="match status" value="1"/>
</dbReference>
<dbReference type="PROSITE" id="PS50123">
    <property type="entry name" value="CHER"/>
    <property type="match status" value="1"/>
</dbReference>
<dbReference type="Pfam" id="PF03705">
    <property type="entry name" value="CheR_N"/>
    <property type="match status" value="1"/>
</dbReference>
<dbReference type="Pfam" id="PF02518">
    <property type="entry name" value="HATPase_c"/>
    <property type="match status" value="1"/>
</dbReference>
<evidence type="ECO:0000256" key="5">
    <source>
        <dbReference type="PROSITE-ProRule" id="PRU00050"/>
    </source>
</evidence>
<feature type="domain" description="CheB-type methylesterase" evidence="13">
    <location>
        <begin position="6"/>
        <end position="195"/>
    </location>
</feature>
<dbReference type="PANTHER" id="PTHR24422:SF27">
    <property type="entry name" value="PROTEIN-GLUTAMATE O-METHYLTRANSFERASE"/>
    <property type="match status" value="1"/>
</dbReference>
<dbReference type="InterPro" id="IPR022641">
    <property type="entry name" value="CheR_N"/>
</dbReference>
<dbReference type="Gene3D" id="3.30.565.10">
    <property type="entry name" value="Histidine kinase-like ATPase, C-terminal domain"/>
    <property type="match status" value="1"/>
</dbReference>
<dbReference type="CDD" id="cd00082">
    <property type="entry name" value="HisKA"/>
    <property type="match status" value="1"/>
</dbReference>
<feature type="compositionally biased region" description="Polar residues" evidence="8">
    <location>
        <begin position="213"/>
        <end position="224"/>
    </location>
</feature>
<dbReference type="SMART" id="SM00421">
    <property type="entry name" value="HTH_LUXR"/>
    <property type="match status" value="1"/>
</dbReference>
<dbReference type="Pfam" id="PF00512">
    <property type="entry name" value="HisKA"/>
    <property type="match status" value="1"/>
</dbReference>
<dbReference type="SMART" id="SM00138">
    <property type="entry name" value="MeTrc"/>
    <property type="match status" value="1"/>
</dbReference>
<dbReference type="InterPro" id="IPR000700">
    <property type="entry name" value="PAS-assoc_C"/>
</dbReference>
<evidence type="ECO:0000256" key="1">
    <source>
        <dbReference type="ARBA" id="ARBA00000085"/>
    </source>
</evidence>
<feature type="domain" description="Response regulatory" evidence="11">
    <location>
        <begin position="1238"/>
        <end position="1352"/>
    </location>
</feature>
<dbReference type="PANTHER" id="PTHR24422">
    <property type="entry name" value="CHEMOTAXIS PROTEIN METHYLTRANSFERASE"/>
    <property type="match status" value="1"/>
</dbReference>
<proteinExistence type="predicted"/>
<dbReference type="InterPro" id="IPR003594">
    <property type="entry name" value="HATPase_dom"/>
</dbReference>
<dbReference type="SUPFAM" id="SSF53335">
    <property type="entry name" value="S-adenosyl-L-methionine-dependent methyltransferases"/>
    <property type="match status" value="1"/>
</dbReference>
<dbReference type="Gene3D" id="3.40.50.150">
    <property type="entry name" value="Vaccinia Virus protein VP39"/>
    <property type="match status" value="1"/>
</dbReference>
<keyword evidence="7" id="KW-0175">Coiled coil</keyword>
<feature type="active site" evidence="5">
    <location>
        <position position="45"/>
    </location>
</feature>
<dbReference type="Gene3D" id="1.10.10.10">
    <property type="entry name" value="Winged helix-like DNA-binding domain superfamily/Winged helix DNA-binding domain"/>
    <property type="match status" value="1"/>
</dbReference>
<dbReference type="SMART" id="SM00448">
    <property type="entry name" value="REC"/>
    <property type="match status" value="2"/>
</dbReference>
<dbReference type="Pfam" id="PF00072">
    <property type="entry name" value="Response_reg"/>
    <property type="match status" value="2"/>
</dbReference>
<name>A0ABQ1KZ41_9RHOB</name>
<dbReference type="InterPro" id="IPR036097">
    <property type="entry name" value="HisK_dim/P_sf"/>
</dbReference>
<evidence type="ECO:0000259" key="13">
    <source>
        <dbReference type="PROSITE" id="PS50122"/>
    </source>
</evidence>
<dbReference type="InterPro" id="IPR000792">
    <property type="entry name" value="Tscrpt_reg_LuxR_C"/>
</dbReference>
<dbReference type="CDD" id="cd16434">
    <property type="entry name" value="CheB-CheR_fusion"/>
    <property type="match status" value="1"/>
</dbReference>
<dbReference type="InterPro" id="IPR036890">
    <property type="entry name" value="HATPase_C_sf"/>
</dbReference>
<sequence length="1440" mass="155631">MSKGQSSTHLPVVAIGASAGGLEACRALLGHMPDDLPAAVVLILHLDPTHDSMMVDLLGRRSGLKVVQAADGMALRAGVLHVIPPGVFLTISKRAIHLSEPEDGKAVRLPFDVLLRSLAKDAGASSACIVLSGTGSDGTLGIADIHAAGGLVIAQEPKEAGYPGMPESAMATGLVSRVLSTDQMVPAIEKFVSDATVCAKPDADAATAPDDTQSPSEPTTQAPQSYDDVLSFMRDYTEQNLTLYKRGTLERRIARRMALVGLGQDDVDRYLDLLRSDRAERDHLAADLLIHVTSFFRDERVFEALSAKVIPDLVKTLPSDRSLRVWVAGCSTGEEAYSLAMLCLDAMEGTGVRLQILASDVDPEAIATARAGFYSGDIAAAIPPEQLARFFVPEDEGWRATAALRDVIVFTVADLLSDPPFSKIDLVSCRNVLIYLGPEAQKRVIARCCFALRPGGLLLLGAAEMPGASDGCFAVEDKELRLWRRVGKSLPADLHFGTEKREEPTVPTEDAPVRRSALADLCRRIVMEHYAPAAVLLNTRLEVLYLLGPTEKYLTITQGHPDPGIIGMLPKVLRARVRSAAAECGPQKPLVTVSGGRIHGAVGFDIALHNVSAGPDPLLLACFIDTQRPVPRTSESEAAADQARHTGDLEADLEATRNDLSDALRDLEQEVEAHGADAAEALSVNEEFQSTNEELLASKEELQSLNEELTALNSQLQETLERHRTTADDLQNVLYSTDVATLFLDLDLNIRFFTPAARQIFRVIQTDVGRPLSDLASVSRDDDLEADCREVLASSEVAEREIESQGDLRFLRRAQPYRAEGGRVEGVVITYVDVTERHRINAELMAAMTEADRATRAKSRFLAAASHDLRQPLQSMALLHSLLSRNKRSTEGARLSALMDLTLTSMTAMLDSMLDVNRIETGIVRPDMRPVQIGPVMQALADEFRTACELKGLKLRVVASTAWVRTDPQLLTQMLRNLLSNALKYTPSGGILIGCQRRNGYLAIRVCDTGIGLAASETDQIFDAYHQGKKAAALAGPGLGLGLSIVKRLAELMEHPITVLSNPGKGSSFMITMPMIEPAPTRTDKMQHAAPLADAVRQTGTILMVEDEEPLRGLLVEVLENEGHTVIAMRNAKDALDWASGDHAAPDLLLTDFDLHGEINGLKLAQDMPNILGDPVPTVILTGDITKETLKSIAASPCHQITKPVMPEVLLATISDLILKARAARARNEQTHRMSTATIHVIDDDPMIRESMRRLFEAEGYSVVTYASAEEFLAAPRPDDPACLLVDNLLPNMDGVTLIDRLRAKKTRLPIVMLTGHGDAAIAVAAMKAGAADLIEKPASASDLLASVRQALKSGKADTEGGAPTENHRAARLKLDGLTKREREVMAKVLEGMPNKIIAADLGINQRTVENHRASVMRKTGAPSLPALVRLALLANVHDM</sequence>
<reference evidence="16" key="1">
    <citation type="journal article" date="2019" name="Int. J. Syst. Evol. Microbiol.">
        <title>The Global Catalogue of Microorganisms (GCM) 10K type strain sequencing project: providing services to taxonomists for standard genome sequencing and annotation.</title>
        <authorList>
            <consortium name="The Broad Institute Genomics Platform"/>
            <consortium name="The Broad Institute Genome Sequencing Center for Infectious Disease"/>
            <person name="Wu L."/>
            <person name="Ma J."/>
        </authorList>
    </citation>
    <scope>NUCLEOTIDE SEQUENCE [LARGE SCALE GENOMIC DNA]</scope>
    <source>
        <strain evidence="16">CGMCC 1.12478</strain>
    </source>
</reference>
<feature type="domain" description="Response regulatory" evidence="11">
    <location>
        <begin position="1101"/>
        <end position="1218"/>
    </location>
</feature>
<evidence type="ECO:0000256" key="6">
    <source>
        <dbReference type="PROSITE-ProRule" id="PRU00169"/>
    </source>
</evidence>
<evidence type="ECO:0000259" key="12">
    <source>
        <dbReference type="PROSITE" id="PS50113"/>
    </source>
</evidence>
<dbReference type="InterPro" id="IPR011006">
    <property type="entry name" value="CheY-like_superfamily"/>
</dbReference>
<dbReference type="SMART" id="SM00387">
    <property type="entry name" value="HATPase_c"/>
    <property type="match status" value="1"/>
</dbReference>
<keyword evidence="16" id="KW-1185">Reference proteome</keyword>
<feature type="modified residue" description="4-aspartylphosphate" evidence="6">
    <location>
        <position position="1287"/>
    </location>
</feature>
<dbReference type="EC" id="2.7.13.3" evidence="2"/>
<dbReference type="CDD" id="cd06170">
    <property type="entry name" value="LuxR_C_like"/>
    <property type="match status" value="1"/>
</dbReference>
<evidence type="ECO:0000256" key="7">
    <source>
        <dbReference type="SAM" id="Coils"/>
    </source>
</evidence>
<dbReference type="InterPro" id="IPR029063">
    <property type="entry name" value="SAM-dependent_MTases_sf"/>
</dbReference>
<dbReference type="InterPro" id="IPR035965">
    <property type="entry name" value="PAS-like_dom_sf"/>
</dbReference>
<dbReference type="Gene3D" id="1.10.287.130">
    <property type="match status" value="1"/>
</dbReference>
<keyword evidence="6" id="KW-0597">Phosphoprotein</keyword>
<evidence type="ECO:0000256" key="3">
    <source>
        <dbReference type="ARBA" id="ARBA00022500"/>
    </source>
</evidence>
<dbReference type="RefSeq" id="WP_188482883.1">
    <property type="nucleotide sequence ID" value="NZ_BMFC01000008.1"/>
</dbReference>
<dbReference type="InterPro" id="IPR016032">
    <property type="entry name" value="Sig_transdc_resp-reg_C-effctor"/>
</dbReference>
<dbReference type="Pfam" id="PF01339">
    <property type="entry name" value="CheB_methylest"/>
    <property type="match status" value="1"/>
</dbReference>
<evidence type="ECO:0000259" key="11">
    <source>
        <dbReference type="PROSITE" id="PS50110"/>
    </source>
</evidence>
<evidence type="ECO:0000259" key="10">
    <source>
        <dbReference type="PROSITE" id="PS50109"/>
    </source>
</evidence>
<dbReference type="PROSITE" id="PS50110">
    <property type="entry name" value="RESPONSE_REGULATORY"/>
    <property type="match status" value="2"/>
</dbReference>
<dbReference type="EMBL" id="BMFC01000008">
    <property type="protein sequence ID" value="GGC11631.1"/>
    <property type="molecule type" value="Genomic_DNA"/>
</dbReference>